<reference evidence="3 5" key="2">
    <citation type="submission" date="2019-03" db="EMBL/GenBank/DDBJ databases">
        <authorList>
            <person name="He R.-H."/>
        </authorList>
    </citation>
    <scope>NUCLEOTIDE SEQUENCE [LARGE SCALE GENOMIC DNA]</scope>
    <source>
        <strain evidence="3 5">DSM 19624</strain>
    </source>
</reference>
<proteinExistence type="predicted"/>
<dbReference type="EMBL" id="RCCK01000016">
    <property type="protein sequence ID" value="RLJ69510.1"/>
    <property type="molecule type" value="Genomic_DNA"/>
</dbReference>
<feature type="signal peptide" evidence="1">
    <location>
        <begin position="1"/>
        <end position="26"/>
    </location>
</feature>
<reference evidence="2 4" key="1">
    <citation type="submission" date="2018-10" db="EMBL/GenBank/DDBJ databases">
        <title>Genomic Encyclopedia of Archaeal and Bacterial Type Strains, Phase II (KMG-II): from individual species to whole genera.</title>
        <authorList>
            <person name="Goeker M."/>
        </authorList>
    </citation>
    <scope>NUCLEOTIDE SEQUENCE [LARGE SCALE GENOMIC DNA]</scope>
    <source>
        <strain evidence="2 4">DSM 19624</strain>
    </source>
</reference>
<dbReference type="EMBL" id="SOPX01000006">
    <property type="protein sequence ID" value="TFB28417.1"/>
    <property type="molecule type" value="Genomic_DNA"/>
</dbReference>
<evidence type="ECO:0000313" key="5">
    <source>
        <dbReference type="Proteomes" id="UP000297429"/>
    </source>
</evidence>
<dbReference type="AlphaFoldDB" id="A0A497XLE3"/>
<evidence type="ECO:0000313" key="4">
    <source>
        <dbReference type="Proteomes" id="UP000273898"/>
    </source>
</evidence>
<dbReference type="RefSeq" id="WP_121287909.1">
    <property type="nucleotide sequence ID" value="NZ_RCCK01000016.1"/>
</dbReference>
<keyword evidence="5" id="KW-1185">Reference proteome</keyword>
<accession>A0A497XLE3</accession>
<comment type="caution">
    <text evidence="2">The sequence shown here is derived from an EMBL/GenBank/DDBJ whole genome shotgun (WGS) entry which is preliminary data.</text>
</comment>
<sequence length="208" mass="23421">MKFIKSTALIFSLITSFSCLTIGALAQNNPTEPANISENIEKLDGNAIIKRLADQHNSYNKNFSDNNFPKEEYIINRKNLTLISFNGLDYYVKNNKVIAIQGLNLSDKVLNQITDKLVVLDSIQFNLCACSNAERFNPNADLQKIRHNERKFMLTLKMLSSTVRDIATLAKKENPSLTVETSIAKMRLPNIDHTADKTNTQSLVLLSK</sequence>
<protein>
    <submittedName>
        <fullName evidence="2">Uncharacterized protein</fullName>
    </submittedName>
</protein>
<feature type="chain" id="PRO_5044605354" evidence="1">
    <location>
        <begin position="27"/>
        <end position="208"/>
    </location>
</feature>
<evidence type="ECO:0000313" key="2">
    <source>
        <dbReference type="EMBL" id="RLJ69510.1"/>
    </source>
</evidence>
<organism evidence="2 4">
    <name type="scientific">Pedobacter alluvionis</name>
    <dbReference type="NCBI Taxonomy" id="475253"/>
    <lineage>
        <taxon>Bacteria</taxon>
        <taxon>Pseudomonadati</taxon>
        <taxon>Bacteroidota</taxon>
        <taxon>Sphingobacteriia</taxon>
        <taxon>Sphingobacteriales</taxon>
        <taxon>Sphingobacteriaceae</taxon>
        <taxon>Pedobacter</taxon>
    </lineage>
</organism>
<dbReference type="PROSITE" id="PS51257">
    <property type="entry name" value="PROKAR_LIPOPROTEIN"/>
    <property type="match status" value="1"/>
</dbReference>
<dbReference type="Proteomes" id="UP000297429">
    <property type="component" value="Unassembled WGS sequence"/>
</dbReference>
<evidence type="ECO:0000256" key="1">
    <source>
        <dbReference type="SAM" id="SignalP"/>
    </source>
</evidence>
<dbReference type="Proteomes" id="UP000273898">
    <property type="component" value="Unassembled WGS sequence"/>
</dbReference>
<name>A0A497XLE3_9SPHI</name>
<gene>
    <name evidence="2" type="ORF">BCL90_5105</name>
    <name evidence="3" type="ORF">E3V97_23365</name>
</gene>
<keyword evidence="1" id="KW-0732">Signal</keyword>
<evidence type="ECO:0000313" key="3">
    <source>
        <dbReference type="EMBL" id="TFB28417.1"/>
    </source>
</evidence>
<dbReference type="OrthoDB" id="762409at2"/>